<dbReference type="AlphaFoldDB" id="A0A162L6V0"/>
<proteinExistence type="predicted"/>
<name>A0A162L6V0_9PROT</name>
<dbReference type="Pfam" id="PF01042">
    <property type="entry name" value="Ribonuc_L-PSP"/>
    <property type="match status" value="1"/>
</dbReference>
<dbReference type="PANTHER" id="PTHR43857">
    <property type="entry name" value="BLR7761 PROTEIN"/>
    <property type="match status" value="1"/>
</dbReference>
<dbReference type="GeneID" id="97242991"/>
<dbReference type="Proteomes" id="UP000075787">
    <property type="component" value="Unassembled WGS sequence"/>
</dbReference>
<reference evidence="1 2" key="1">
    <citation type="submission" date="2015-12" db="EMBL/GenBank/DDBJ databases">
        <title>Genome sequence of Tistrella mobilis MCCC 1A02139.</title>
        <authorList>
            <person name="Lu L."/>
            <person name="Lai Q."/>
            <person name="Shao Z."/>
            <person name="Qian P."/>
        </authorList>
    </citation>
    <scope>NUCLEOTIDE SEQUENCE [LARGE SCALE GENOMIC DNA]</scope>
    <source>
        <strain evidence="1 2">MCCC 1A02139</strain>
    </source>
</reference>
<dbReference type="OrthoDB" id="5520786at2"/>
<dbReference type="CDD" id="cd00448">
    <property type="entry name" value="YjgF_YER057c_UK114_family"/>
    <property type="match status" value="1"/>
</dbReference>
<accession>A0A162L6V0</accession>
<dbReference type="InterPro" id="IPR035959">
    <property type="entry name" value="RutC-like_sf"/>
</dbReference>
<dbReference type="PANTHER" id="PTHR43857:SF1">
    <property type="entry name" value="YJGH FAMILY PROTEIN"/>
    <property type="match status" value="1"/>
</dbReference>
<dbReference type="Gene3D" id="3.30.1330.40">
    <property type="entry name" value="RutC-like"/>
    <property type="match status" value="1"/>
</dbReference>
<evidence type="ECO:0000313" key="2">
    <source>
        <dbReference type="Proteomes" id="UP000075787"/>
    </source>
</evidence>
<dbReference type="InterPro" id="IPR006175">
    <property type="entry name" value="YjgF/YER057c/UK114"/>
</dbReference>
<dbReference type="EMBL" id="LPZR01000113">
    <property type="protein sequence ID" value="KYO53520.1"/>
    <property type="molecule type" value="Genomic_DNA"/>
</dbReference>
<organism evidence="1 2">
    <name type="scientific">Tistrella mobilis</name>
    <dbReference type="NCBI Taxonomy" id="171437"/>
    <lineage>
        <taxon>Bacteria</taxon>
        <taxon>Pseudomonadati</taxon>
        <taxon>Pseudomonadota</taxon>
        <taxon>Alphaproteobacteria</taxon>
        <taxon>Geminicoccales</taxon>
        <taxon>Geminicoccaceae</taxon>
        <taxon>Tistrella</taxon>
    </lineage>
</organism>
<sequence length="135" mass="14067">MTQPIIRLNPSTLPDTSGIGYSQISVVEPGRMAWVSGQVAWRADGTAVPTGLAGQMEVVAGNVRAALADLGAGPADVVMARVYVVDLTPERLDEMMPGFRALFGTAQPSVTGIGVAALAAPELQIELELVVRLPD</sequence>
<comment type="caution">
    <text evidence="1">The sequence shown here is derived from an EMBL/GenBank/DDBJ whole genome shotgun (WGS) entry which is preliminary data.</text>
</comment>
<evidence type="ECO:0000313" key="1">
    <source>
        <dbReference type="EMBL" id="KYO53520.1"/>
    </source>
</evidence>
<dbReference type="RefSeq" id="WP_062763680.1">
    <property type="nucleotide sequence ID" value="NZ_CP121045.1"/>
</dbReference>
<protein>
    <submittedName>
        <fullName evidence="1">Uncharacterized protein</fullName>
    </submittedName>
</protein>
<gene>
    <name evidence="1" type="ORF">AUP44_03905</name>
</gene>
<dbReference type="SUPFAM" id="SSF55298">
    <property type="entry name" value="YjgF-like"/>
    <property type="match status" value="1"/>
</dbReference>